<dbReference type="Proteomes" id="UP001197093">
    <property type="component" value="Unassembled WGS sequence"/>
</dbReference>
<gene>
    <name evidence="1" type="ORF">NEMBOFW57_010024</name>
</gene>
<evidence type="ECO:0000313" key="2">
    <source>
        <dbReference type="Proteomes" id="UP001197093"/>
    </source>
</evidence>
<keyword evidence="2" id="KW-1185">Reference proteome</keyword>
<dbReference type="EMBL" id="JAHCVI010000005">
    <property type="protein sequence ID" value="KAG7285397.1"/>
    <property type="molecule type" value="Genomic_DNA"/>
</dbReference>
<sequence length="110" mass="12478">MKEIRRDTETADGACECYVNSTEIKQGRWQEDPKVCLLNCKAQFLRSVARGWKEDVGWDDGCRKLNKGVAVHEFWSLYWCDSTFCGVGIDQAKGLGQDPTVDLIINTCQK</sequence>
<organism evidence="1 2">
    <name type="scientific">Staphylotrichum longicolle</name>
    <dbReference type="NCBI Taxonomy" id="669026"/>
    <lineage>
        <taxon>Eukaryota</taxon>
        <taxon>Fungi</taxon>
        <taxon>Dikarya</taxon>
        <taxon>Ascomycota</taxon>
        <taxon>Pezizomycotina</taxon>
        <taxon>Sordariomycetes</taxon>
        <taxon>Sordariomycetidae</taxon>
        <taxon>Sordariales</taxon>
        <taxon>Chaetomiaceae</taxon>
        <taxon>Staphylotrichum</taxon>
    </lineage>
</organism>
<reference evidence="1" key="1">
    <citation type="submission" date="2023-02" db="EMBL/GenBank/DDBJ databases">
        <authorList>
            <person name="Palmer J.M."/>
        </authorList>
    </citation>
    <scope>NUCLEOTIDE SEQUENCE</scope>
    <source>
        <strain evidence="1">FW57</strain>
    </source>
</reference>
<dbReference type="AlphaFoldDB" id="A0AAD4ETT1"/>
<evidence type="ECO:0000313" key="1">
    <source>
        <dbReference type="EMBL" id="KAG7285397.1"/>
    </source>
</evidence>
<proteinExistence type="predicted"/>
<comment type="caution">
    <text evidence="1">The sequence shown here is derived from an EMBL/GenBank/DDBJ whole genome shotgun (WGS) entry which is preliminary data.</text>
</comment>
<accession>A0AAD4ETT1</accession>
<protein>
    <submittedName>
        <fullName evidence="1">Uncharacterized protein</fullName>
    </submittedName>
</protein>
<name>A0AAD4ETT1_9PEZI</name>